<sequence>MSETSIVMPGHAPHPSLVHAPTRRALAPGERLDGRGLISFRPLTGPSLLTVREHLIVRGGDPARLDPDLAALLLIGHLIVEGDEEGEEVVLDGATGRVFSMWLYEKSPDGAELFPLAPSVGALLRFLGAVDEFRGLRGRFAALAGRTGPDAVRAAEQALTAVFAEEAWGEDGWGPAGPRSGWEHPIPAFWRIAAVIRPLALIAGPGRGLALELPEGLLDGVFGAANMVRLTDDQLPPALVHAPTRRFLTDVGLPSDGFMFYGPEPEPLPTLPQVWAESQSDPRHAHLWHGDERLPPDAEHLVVLGGLVHDFSVLVDGRTGALFCTETGAGHVVPVNTDLSTLAFTLWLHQREQVLDEEHDFTQDFYHQLADTMIEVLSSVDPTACRPAEGPDDYRYWPEVFHDEAGGVL</sequence>
<organism evidence="1 2">
    <name type="scientific">Streptomyces bangladeshensis</name>
    <dbReference type="NCBI Taxonomy" id="295352"/>
    <lineage>
        <taxon>Bacteria</taxon>
        <taxon>Bacillati</taxon>
        <taxon>Actinomycetota</taxon>
        <taxon>Actinomycetes</taxon>
        <taxon>Kitasatosporales</taxon>
        <taxon>Streptomycetaceae</taxon>
        <taxon>Streptomyces</taxon>
    </lineage>
</organism>
<dbReference type="RefSeq" id="WP_086703278.1">
    <property type="nucleotide sequence ID" value="NZ_BAAAOQ010000025.1"/>
</dbReference>
<gene>
    <name evidence="1" type="ORF">GCM10009787_63160</name>
</gene>
<evidence type="ECO:0000313" key="1">
    <source>
        <dbReference type="EMBL" id="GAA2202788.1"/>
    </source>
</evidence>
<evidence type="ECO:0008006" key="3">
    <source>
        <dbReference type="Google" id="ProtNLM"/>
    </source>
</evidence>
<evidence type="ECO:0000313" key="2">
    <source>
        <dbReference type="Proteomes" id="UP001501391"/>
    </source>
</evidence>
<dbReference type="InterPro" id="IPR025851">
    <property type="entry name" value="SUKH-4"/>
</dbReference>
<accession>A0ABN3C1F9</accession>
<reference evidence="1 2" key="1">
    <citation type="journal article" date="2019" name="Int. J. Syst. Evol. Microbiol.">
        <title>The Global Catalogue of Microorganisms (GCM) 10K type strain sequencing project: providing services to taxonomists for standard genome sequencing and annotation.</title>
        <authorList>
            <consortium name="The Broad Institute Genomics Platform"/>
            <consortium name="The Broad Institute Genome Sequencing Center for Infectious Disease"/>
            <person name="Wu L."/>
            <person name="Ma J."/>
        </authorList>
    </citation>
    <scope>NUCLEOTIDE SEQUENCE [LARGE SCALE GENOMIC DNA]</scope>
    <source>
        <strain evidence="1 2">JCM 14924</strain>
    </source>
</reference>
<name>A0ABN3C1F9_9ACTN</name>
<protein>
    <recommendedName>
        <fullName evidence="3">SUKH-4 immunity protein of toxin-antitoxin system</fullName>
    </recommendedName>
</protein>
<dbReference type="Pfam" id="PF14435">
    <property type="entry name" value="SUKH-4"/>
    <property type="match status" value="1"/>
</dbReference>
<proteinExistence type="predicted"/>
<keyword evidence="2" id="KW-1185">Reference proteome</keyword>
<comment type="caution">
    <text evidence="1">The sequence shown here is derived from an EMBL/GenBank/DDBJ whole genome shotgun (WGS) entry which is preliminary data.</text>
</comment>
<dbReference type="EMBL" id="BAAAOQ010000025">
    <property type="protein sequence ID" value="GAA2202788.1"/>
    <property type="molecule type" value="Genomic_DNA"/>
</dbReference>
<dbReference type="Proteomes" id="UP001501391">
    <property type="component" value="Unassembled WGS sequence"/>
</dbReference>